<dbReference type="OrthoDB" id="206019at2157"/>
<dbReference type="EMBL" id="FNFE01000007">
    <property type="protein sequence ID" value="SDK81589.1"/>
    <property type="molecule type" value="Genomic_DNA"/>
</dbReference>
<feature type="region of interest" description="Disordered" evidence="1">
    <location>
        <begin position="156"/>
        <end position="178"/>
    </location>
</feature>
<dbReference type="RefSeq" id="WP_139171336.1">
    <property type="nucleotide sequence ID" value="NZ_FNFE01000007.1"/>
</dbReference>
<accession>A0A1G9EZH5</accession>
<proteinExistence type="predicted"/>
<name>A0A1G9EZH5_9EURY</name>
<reference evidence="3" key="1">
    <citation type="submission" date="2016-10" db="EMBL/GenBank/DDBJ databases">
        <authorList>
            <person name="Varghese N."/>
            <person name="Submissions S."/>
        </authorList>
    </citation>
    <scope>NUCLEOTIDE SEQUENCE [LARGE SCALE GENOMIC DNA]</scope>
    <source>
        <strain evidence="3">B4,CECT 8067,JCM 17497</strain>
    </source>
</reference>
<gene>
    <name evidence="2" type="ORF">SAMN04515672_4038</name>
</gene>
<organism evidence="2 3">
    <name type="scientific">Natronorubrum texcoconense</name>
    <dbReference type="NCBI Taxonomy" id="1095776"/>
    <lineage>
        <taxon>Archaea</taxon>
        <taxon>Methanobacteriati</taxon>
        <taxon>Methanobacteriota</taxon>
        <taxon>Stenosarchaea group</taxon>
        <taxon>Halobacteria</taxon>
        <taxon>Halobacteriales</taxon>
        <taxon>Natrialbaceae</taxon>
        <taxon>Natronorubrum</taxon>
    </lineage>
</organism>
<evidence type="ECO:0000313" key="3">
    <source>
        <dbReference type="Proteomes" id="UP000198882"/>
    </source>
</evidence>
<keyword evidence="3" id="KW-1185">Reference proteome</keyword>
<dbReference type="AlphaFoldDB" id="A0A1G9EZH5"/>
<protein>
    <submittedName>
        <fullName evidence="2">Uncharacterized protein</fullName>
    </submittedName>
</protein>
<dbReference type="Proteomes" id="UP000198882">
    <property type="component" value="Unassembled WGS sequence"/>
</dbReference>
<evidence type="ECO:0000256" key="1">
    <source>
        <dbReference type="SAM" id="MobiDB-lite"/>
    </source>
</evidence>
<sequence>MEIITMRMNRRNVLVGLGTIVAGGGAALGTGAFSSVEADRSVTVETTGDGDAYLGISVDGDYATDDSSGDGAAEINLGESYNDDAVTTVNGVLTLTNNAADDEEIHVSFGDDESHSSTAEIDIDGAVVEFTLNETNGGEYQSLSNNESVEINAEIDTREDPLESGGDPEDLTLYAADP</sequence>
<evidence type="ECO:0000313" key="2">
    <source>
        <dbReference type="EMBL" id="SDK81589.1"/>
    </source>
</evidence>